<keyword evidence="2" id="KW-1185">Reference proteome</keyword>
<evidence type="ECO:0000313" key="1">
    <source>
        <dbReference type="EMBL" id="VDK62642.1"/>
    </source>
</evidence>
<organism evidence="1 2">
    <name type="scientific">Gongylonema pulchrum</name>
    <dbReference type="NCBI Taxonomy" id="637853"/>
    <lineage>
        <taxon>Eukaryota</taxon>
        <taxon>Metazoa</taxon>
        <taxon>Ecdysozoa</taxon>
        <taxon>Nematoda</taxon>
        <taxon>Chromadorea</taxon>
        <taxon>Rhabditida</taxon>
        <taxon>Spirurina</taxon>
        <taxon>Spiruromorpha</taxon>
        <taxon>Spiruroidea</taxon>
        <taxon>Gongylonematidae</taxon>
        <taxon>Gongylonema</taxon>
    </lineage>
</organism>
<sequence>MITQFTIVVFARFNQMANYALLSISVLKTTTDIWSESSSLLFCEACIRKKREDIGRAEA</sequence>
<evidence type="ECO:0000313" key="2">
    <source>
        <dbReference type="Proteomes" id="UP000271098"/>
    </source>
</evidence>
<protein>
    <submittedName>
        <fullName evidence="1">Uncharacterized protein</fullName>
    </submittedName>
</protein>
<dbReference type="AlphaFoldDB" id="A0A3P6RH55"/>
<reference evidence="1 2" key="1">
    <citation type="submission" date="2018-11" db="EMBL/GenBank/DDBJ databases">
        <authorList>
            <consortium name="Pathogen Informatics"/>
        </authorList>
    </citation>
    <scope>NUCLEOTIDE SEQUENCE [LARGE SCALE GENOMIC DNA]</scope>
</reference>
<dbReference type="Proteomes" id="UP000271098">
    <property type="component" value="Unassembled WGS sequence"/>
</dbReference>
<gene>
    <name evidence="1" type="ORF">GPUH_LOCUS8431</name>
</gene>
<dbReference type="EMBL" id="UYRT01024594">
    <property type="protein sequence ID" value="VDK62642.1"/>
    <property type="molecule type" value="Genomic_DNA"/>
</dbReference>
<proteinExistence type="predicted"/>
<accession>A0A3P6RH55</accession>
<name>A0A3P6RH55_9BILA</name>